<reference evidence="3 4" key="1">
    <citation type="submission" date="2014-04" db="EMBL/GenBank/DDBJ databases">
        <authorList>
            <consortium name="DOE Joint Genome Institute"/>
            <person name="Kuo A."/>
            <person name="Girlanda M."/>
            <person name="Perotto S."/>
            <person name="Kohler A."/>
            <person name="Nagy L.G."/>
            <person name="Floudas D."/>
            <person name="Copeland A."/>
            <person name="Barry K.W."/>
            <person name="Cichocki N."/>
            <person name="Veneault-Fourrey C."/>
            <person name="LaButti K."/>
            <person name="Lindquist E.A."/>
            <person name="Lipzen A."/>
            <person name="Lundell T."/>
            <person name="Morin E."/>
            <person name="Murat C."/>
            <person name="Sun H."/>
            <person name="Tunlid A."/>
            <person name="Henrissat B."/>
            <person name="Grigoriev I.V."/>
            <person name="Hibbett D.S."/>
            <person name="Martin F."/>
            <person name="Nordberg H.P."/>
            <person name="Cantor M.N."/>
            <person name="Hua S.X."/>
        </authorList>
    </citation>
    <scope>NUCLEOTIDE SEQUENCE [LARGE SCALE GENOMIC DNA]</scope>
    <source>
        <strain evidence="3 4">MUT 4182</strain>
    </source>
</reference>
<sequence length="278" mass="29551">MVEGVPKVSSENVLVSLPPDLPHVIVITMNRTATMNAMTPELRDDIGKVMDYFENERSLWVAIITGAGRAFSVGMDLGAWLKDQSSGQLTNYNDVKSPGRGIGSISKRRSKKPIIAAVNGYAVGGGFEMVLNCDLVVASSGAKFGYPEATRGVTVAAGGLPRLVRVAGRQLAAELLFTGRIIGAEEARDRFRFINAVVPADQVMLTALQFAKAITANSPDAVQSSKTGIICAEQEGGLDAATGAHVDSAETERMFTGENISVGQRVRRKIPTTLIISD</sequence>
<dbReference type="SUPFAM" id="SSF52096">
    <property type="entry name" value="ClpP/crotonase"/>
    <property type="match status" value="1"/>
</dbReference>
<evidence type="ECO:0000256" key="2">
    <source>
        <dbReference type="RuleBase" id="RU003707"/>
    </source>
</evidence>
<dbReference type="GO" id="GO:0005739">
    <property type="term" value="C:mitochondrion"/>
    <property type="evidence" value="ECO:0007669"/>
    <property type="project" value="TreeGrafter"/>
</dbReference>
<evidence type="ECO:0008006" key="5">
    <source>
        <dbReference type="Google" id="ProtNLM"/>
    </source>
</evidence>
<dbReference type="GO" id="GO:0003824">
    <property type="term" value="F:catalytic activity"/>
    <property type="evidence" value="ECO:0007669"/>
    <property type="project" value="InterPro"/>
</dbReference>
<dbReference type="AlphaFoldDB" id="A0A0C3Q2D5"/>
<dbReference type="GO" id="GO:0006635">
    <property type="term" value="P:fatty acid beta-oxidation"/>
    <property type="evidence" value="ECO:0007669"/>
    <property type="project" value="TreeGrafter"/>
</dbReference>
<dbReference type="InterPro" id="IPR018376">
    <property type="entry name" value="Enoyl-CoA_hyd/isom_CS"/>
</dbReference>
<dbReference type="PANTHER" id="PTHR11941:SF158">
    <property type="entry name" value="ENOYL-COA HYDRATASE (AFU_ORTHOLOGUE AFUA_2G10650)"/>
    <property type="match status" value="1"/>
</dbReference>
<dbReference type="InterPro" id="IPR029045">
    <property type="entry name" value="ClpP/crotonase-like_dom_sf"/>
</dbReference>
<accession>A0A0C3Q2D5</accession>
<dbReference type="HOGENOM" id="CLU_009834_7_6_1"/>
<name>A0A0C3Q2D5_9AGAM</name>
<dbReference type="InterPro" id="IPR001753">
    <property type="entry name" value="Enoyl-CoA_hydra/iso"/>
</dbReference>
<comment type="similarity">
    <text evidence="1 2">Belongs to the enoyl-CoA hydratase/isomerase family.</text>
</comment>
<keyword evidence="4" id="KW-1185">Reference proteome</keyword>
<dbReference type="PROSITE" id="PS00166">
    <property type="entry name" value="ENOYL_COA_HYDRATASE"/>
    <property type="match status" value="1"/>
</dbReference>
<gene>
    <name evidence="3" type="ORF">M407DRAFT_245109</name>
</gene>
<evidence type="ECO:0000313" key="4">
    <source>
        <dbReference type="Proteomes" id="UP000054248"/>
    </source>
</evidence>
<dbReference type="PANTHER" id="PTHR11941">
    <property type="entry name" value="ENOYL-COA HYDRATASE-RELATED"/>
    <property type="match status" value="1"/>
</dbReference>
<dbReference type="Gene3D" id="3.90.226.10">
    <property type="entry name" value="2-enoyl-CoA Hydratase, Chain A, domain 1"/>
    <property type="match status" value="1"/>
</dbReference>
<dbReference type="STRING" id="1051891.A0A0C3Q2D5"/>
<evidence type="ECO:0000256" key="1">
    <source>
        <dbReference type="ARBA" id="ARBA00005254"/>
    </source>
</evidence>
<organism evidence="3 4">
    <name type="scientific">Tulasnella calospora MUT 4182</name>
    <dbReference type="NCBI Taxonomy" id="1051891"/>
    <lineage>
        <taxon>Eukaryota</taxon>
        <taxon>Fungi</taxon>
        <taxon>Dikarya</taxon>
        <taxon>Basidiomycota</taxon>
        <taxon>Agaricomycotina</taxon>
        <taxon>Agaricomycetes</taxon>
        <taxon>Cantharellales</taxon>
        <taxon>Tulasnellaceae</taxon>
        <taxon>Tulasnella</taxon>
    </lineage>
</organism>
<reference evidence="4" key="2">
    <citation type="submission" date="2015-01" db="EMBL/GenBank/DDBJ databases">
        <title>Evolutionary Origins and Diversification of the Mycorrhizal Mutualists.</title>
        <authorList>
            <consortium name="DOE Joint Genome Institute"/>
            <consortium name="Mycorrhizal Genomics Consortium"/>
            <person name="Kohler A."/>
            <person name="Kuo A."/>
            <person name="Nagy L.G."/>
            <person name="Floudas D."/>
            <person name="Copeland A."/>
            <person name="Barry K.W."/>
            <person name="Cichocki N."/>
            <person name="Veneault-Fourrey C."/>
            <person name="LaButti K."/>
            <person name="Lindquist E.A."/>
            <person name="Lipzen A."/>
            <person name="Lundell T."/>
            <person name="Morin E."/>
            <person name="Murat C."/>
            <person name="Riley R."/>
            <person name="Ohm R."/>
            <person name="Sun H."/>
            <person name="Tunlid A."/>
            <person name="Henrissat B."/>
            <person name="Grigoriev I.V."/>
            <person name="Hibbett D.S."/>
            <person name="Martin F."/>
        </authorList>
    </citation>
    <scope>NUCLEOTIDE SEQUENCE [LARGE SCALE GENOMIC DNA]</scope>
    <source>
        <strain evidence="4">MUT 4182</strain>
    </source>
</reference>
<dbReference type="OrthoDB" id="2139957at2759"/>
<dbReference type="CDD" id="cd06558">
    <property type="entry name" value="crotonase-like"/>
    <property type="match status" value="1"/>
</dbReference>
<protein>
    <recommendedName>
        <fullName evidence="5">Enoyl-CoA hydratase</fullName>
    </recommendedName>
</protein>
<dbReference type="Pfam" id="PF00378">
    <property type="entry name" value="ECH_1"/>
    <property type="match status" value="1"/>
</dbReference>
<proteinExistence type="inferred from homology"/>
<dbReference type="EMBL" id="KN823106">
    <property type="protein sequence ID" value="KIO22590.1"/>
    <property type="molecule type" value="Genomic_DNA"/>
</dbReference>
<evidence type="ECO:0000313" key="3">
    <source>
        <dbReference type="EMBL" id="KIO22590.1"/>
    </source>
</evidence>
<dbReference type="Proteomes" id="UP000054248">
    <property type="component" value="Unassembled WGS sequence"/>
</dbReference>